<protein>
    <recommendedName>
        <fullName evidence="2">F-box domain-containing protein</fullName>
    </recommendedName>
</protein>
<evidence type="ECO:0000313" key="3">
    <source>
        <dbReference type="EMBL" id="KAF1985672.1"/>
    </source>
</evidence>
<dbReference type="Proteomes" id="UP000800041">
    <property type="component" value="Unassembled WGS sequence"/>
</dbReference>
<dbReference type="PROSITE" id="PS50181">
    <property type="entry name" value="FBOX"/>
    <property type="match status" value="1"/>
</dbReference>
<dbReference type="InterPro" id="IPR039719">
    <property type="entry name" value="FBXO28"/>
</dbReference>
<dbReference type="Gene3D" id="1.20.1280.50">
    <property type="match status" value="1"/>
</dbReference>
<dbReference type="OrthoDB" id="3219396at2759"/>
<feature type="compositionally biased region" description="Basic and acidic residues" evidence="1">
    <location>
        <begin position="625"/>
        <end position="645"/>
    </location>
</feature>
<evidence type="ECO:0000259" key="2">
    <source>
        <dbReference type="PROSITE" id="PS50181"/>
    </source>
</evidence>
<reference evidence="3" key="1">
    <citation type="journal article" date="2020" name="Stud. Mycol.">
        <title>101 Dothideomycetes genomes: a test case for predicting lifestyles and emergence of pathogens.</title>
        <authorList>
            <person name="Haridas S."/>
            <person name="Albert R."/>
            <person name="Binder M."/>
            <person name="Bloem J."/>
            <person name="Labutti K."/>
            <person name="Salamov A."/>
            <person name="Andreopoulos B."/>
            <person name="Baker S."/>
            <person name="Barry K."/>
            <person name="Bills G."/>
            <person name="Bluhm B."/>
            <person name="Cannon C."/>
            <person name="Castanera R."/>
            <person name="Culley D."/>
            <person name="Daum C."/>
            <person name="Ezra D."/>
            <person name="Gonzalez J."/>
            <person name="Henrissat B."/>
            <person name="Kuo A."/>
            <person name="Liang C."/>
            <person name="Lipzen A."/>
            <person name="Lutzoni F."/>
            <person name="Magnuson J."/>
            <person name="Mondo S."/>
            <person name="Nolan M."/>
            <person name="Ohm R."/>
            <person name="Pangilinan J."/>
            <person name="Park H.-J."/>
            <person name="Ramirez L."/>
            <person name="Alfaro M."/>
            <person name="Sun H."/>
            <person name="Tritt A."/>
            <person name="Yoshinaga Y."/>
            <person name="Zwiers L.-H."/>
            <person name="Turgeon B."/>
            <person name="Goodwin S."/>
            <person name="Spatafora J."/>
            <person name="Crous P."/>
            <person name="Grigoriev I."/>
        </authorList>
    </citation>
    <scope>NUCLEOTIDE SEQUENCE</scope>
    <source>
        <strain evidence="3">CBS 113979</strain>
    </source>
</reference>
<feature type="region of interest" description="Disordered" evidence="1">
    <location>
        <begin position="623"/>
        <end position="645"/>
    </location>
</feature>
<dbReference type="PANTHER" id="PTHR13252:SF9">
    <property type="entry name" value="F-BOX ONLY PROTEIN 28"/>
    <property type="match status" value="1"/>
</dbReference>
<dbReference type="SMART" id="SM00256">
    <property type="entry name" value="FBOX"/>
    <property type="match status" value="1"/>
</dbReference>
<gene>
    <name evidence="3" type="ORF">K402DRAFT_357174</name>
</gene>
<organism evidence="3 4">
    <name type="scientific">Aulographum hederae CBS 113979</name>
    <dbReference type="NCBI Taxonomy" id="1176131"/>
    <lineage>
        <taxon>Eukaryota</taxon>
        <taxon>Fungi</taxon>
        <taxon>Dikarya</taxon>
        <taxon>Ascomycota</taxon>
        <taxon>Pezizomycotina</taxon>
        <taxon>Dothideomycetes</taxon>
        <taxon>Pleosporomycetidae</taxon>
        <taxon>Aulographales</taxon>
        <taxon>Aulographaceae</taxon>
    </lineage>
</organism>
<dbReference type="EMBL" id="ML977161">
    <property type="protein sequence ID" value="KAF1985672.1"/>
    <property type="molecule type" value="Genomic_DNA"/>
</dbReference>
<proteinExistence type="predicted"/>
<feature type="region of interest" description="Disordered" evidence="1">
    <location>
        <begin position="560"/>
        <end position="589"/>
    </location>
</feature>
<evidence type="ECO:0000313" key="4">
    <source>
        <dbReference type="Proteomes" id="UP000800041"/>
    </source>
</evidence>
<dbReference type="GO" id="GO:0000209">
    <property type="term" value="P:protein polyubiquitination"/>
    <property type="evidence" value="ECO:0007669"/>
    <property type="project" value="TreeGrafter"/>
</dbReference>
<name>A0A6G1GXY4_9PEZI</name>
<dbReference type="InterPro" id="IPR001810">
    <property type="entry name" value="F-box_dom"/>
</dbReference>
<sequence length="667" mass="73728">MDRLPGELLLQIALFLEPEDIVHLQCISHRFLSLTRDHKLWKRICFDNSRAEAARRRKELMDAQSPSLAALAQAVSALPGGSPLAVHDASQPNAEMQKHRIASRERVRAMANWDPSYPDEQINFYQEYIHRHAPISLSWFQSVSAETSGEEKELREATGVGLYFDNGEDTANRLVAPMDDGSICVWDASTRERGEEDNGLGRLVARSPWGLLTSQSNDNTGMSIEQSKAMMTDTGAVECVSIDSRQQKGYFAVQNVLSEVDLNTLQVTSRERYPFPITSLSEARHPTPVTVGTNLTIHLHDSRVQHNTPPSPPSSVRCELIGGTPPKNDFHRLFTGDPVHASSHATLSEQGPLSILHLPDREWDGNGDIWVGGRFTSLLNYDRRFFPRLRGTVHSGARISCLSSVPHAFIPRELNLMRDASLSLQDVRAAKEIPGTTLLAAGEYKGKGSLELYGLSPWPSYTTLSTDPCSARYRSRSLQNRQTASGSKLLSVAAHGPKIVYSDGDGNLKWVERDGFTPIRQFNIETHSASPVTENPSLLSTIPASWTGDIVQKILPTTPISASTTSSSRSPSPSPSQSPFLSSPDDDPTSLPLHQSNLIIWTGDGRLGLVGFGRQKQTSFSAEEFEARAESGEERARRENERRYGEGMRRALEAQARDVRFVRGLGM</sequence>
<dbReference type="InterPro" id="IPR036047">
    <property type="entry name" value="F-box-like_dom_sf"/>
</dbReference>
<dbReference type="Pfam" id="PF12937">
    <property type="entry name" value="F-box-like"/>
    <property type="match status" value="1"/>
</dbReference>
<evidence type="ECO:0000256" key="1">
    <source>
        <dbReference type="SAM" id="MobiDB-lite"/>
    </source>
</evidence>
<accession>A0A6G1GXY4</accession>
<feature type="domain" description="F-box" evidence="2">
    <location>
        <begin position="1"/>
        <end position="44"/>
    </location>
</feature>
<dbReference type="PANTHER" id="PTHR13252">
    <property type="entry name" value="F-BOX ONLY PROTEIN 28"/>
    <property type="match status" value="1"/>
</dbReference>
<dbReference type="SUPFAM" id="SSF81383">
    <property type="entry name" value="F-box domain"/>
    <property type="match status" value="1"/>
</dbReference>
<feature type="non-terminal residue" evidence="3">
    <location>
        <position position="667"/>
    </location>
</feature>
<keyword evidence="4" id="KW-1185">Reference proteome</keyword>
<dbReference type="AlphaFoldDB" id="A0A6G1GXY4"/>